<dbReference type="InterPro" id="IPR012654">
    <property type="entry name" value="CHP02391"/>
</dbReference>
<accession>E8N8Y2</accession>
<feature type="domain" description="Conserved hypothetical protein CHP02391" evidence="1">
    <location>
        <begin position="148"/>
        <end position="270"/>
    </location>
</feature>
<dbReference type="Proteomes" id="UP000008975">
    <property type="component" value="Chromosome"/>
</dbReference>
<reference evidence="2 3" key="1">
    <citation type="journal article" date="2011" name="J. Bacteriol.">
        <title>Genome sequence of Microbacterium testaceum StLB037, an N-acylhomoserine lactone-degrading bacterium isolated from potato leaves.</title>
        <authorList>
            <person name="Morohoshi T."/>
            <person name="Wang W.-Z."/>
            <person name="Someya N."/>
            <person name="Ikeda T."/>
        </authorList>
    </citation>
    <scope>NUCLEOTIDE SEQUENCE [LARGE SCALE GENOMIC DNA]</scope>
    <source>
        <strain evidence="2 3">StLB037</strain>
    </source>
</reference>
<gene>
    <name evidence="2" type="ordered locus">MTES_0227</name>
</gene>
<reference key="2">
    <citation type="submission" date="2011-02" db="EMBL/GenBank/DDBJ databases">
        <title>Genome sequence of Microbacterium testaceum StLB037.</title>
        <authorList>
            <person name="Morohoshi T."/>
            <person name="Wang W.Z."/>
            <person name="Someya N."/>
            <person name="Ikeda T."/>
        </authorList>
    </citation>
    <scope>NUCLEOTIDE SEQUENCE</scope>
    <source>
        <strain>StLB037</strain>
    </source>
</reference>
<proteinExistence type="predicted"/>
<dbReference type="eggNOG" id="ENOG502Z8W7">
    <property type="taxonomic scope" value="Bacteria"/>
</dbReference>
<evidence type="ECO:0000313" key="3">
    <source>
        <dbReference type="Proteomes" id="UP000008975"/>
    </source>
</evidence>
<dbReference type="AlphaFoldDB" id="E8N8Y2"/>
<sequence length="279" mass="31649">MATSLSGPKRVEPFPMDFIKGVADILAQTEYPGLSNSEIDALLPMAGILQREAGRNKRESLYITLNNKQYKQGLGNSVVVFINMAMSPARYMRDPNRFAQLSDQLSEFLVHYGYRINDRGQLARGTRASTLSEAAELAGTLHAELRRRGTHDELFRYCAEEFVTRSLFHAISEASKSIPTRVRQITGLAGDGDALYNGVFGTRQDEPLLYMNRYENDSDISEHRGFKNLLLGIHGHYRNPRAHSNRVDNTELLPDFYDAFSLFSYVHRRLDTASRQPIR</sequence>
<evidence type="ECO:0000259" key="1">
    <source>
        <dbReference type="Pfam" id="PF09509"/>
    </source>
</evidence>
<name>E8N8Y2_MICTS</name>
<dbReference type="HOGENOM" id="CLU_089583_0_0_11"/>
<dbReference type="KEGG" id="mts:MTES_0227"/>
<evidence type="ECO:0000313" key="2">
    <source>
        <dbReference type="EMBL" id="BAJ73191.1"/>
    </source>
</evidence>
<dbReference type="Pfam" id="PF09509">
    <property type="entry name" value="Hypoth_Ymh"/>
    <property type="match status" value="1"/>
</dbReference>
<dbReference type="OrthoDB" id="3189478at2"/>
<protein>
    <recommendedName>
        <fullName evidence="1">Conserved hypothetical protein CHP02391 domain-containing protein</fullName>
    </recommendedName>
</protein>
<dbReference type="RefSeq" id="WP_013583318.1">
    <property type="nucleotide sequence ID" value="NC_015125.1"/>
</dbReference>
<dbReference type="EMBL" id="AP012052">
    <property type="protein sequence ID" value="BAJ73191.1"/>
    <property type="molecule type" value="Genomic_DNA"/>
</dbReference>
<organism evidence="2 3">
    <name type="scientific">Microbacterium testaceum (strain StLB037)</name>
    <dbReference type="NCBI Taxonomy" id="979556"/>
    <lineage>
        <taxon>Bacteria</taxon>
        <taxon>Bacillati</taxon>
        <taxon>Actinomycetota</taxon>
        <taxon>Actinomycetes</taxon>
        <taxon>Micrococcales</taxon>
        <taxon>Microbacteriaceae</taxon>
        <taxon>Microbacterium</taxon>
    </lineage>
</organism>
<dbReference type="NCBIfam" id="TIGR02391">
    <property type="entry name" value="hypoth_ymh"/>
    <property type="match status" value="1"/>
</dbReference>